<keyword evidence="1" id="KW-0805">Transcription regulation</keyword>
<reference evidence="6 7" key="1">
    <citation type="submission" date="2019-08" db="EMBL/GenBank/DDBJ databases">
        <authorList>
            <person name="Lei W."/>
        </authorList>
    </citation>
    <scope>NUCLEOTIDE SEQUENCE [LARGE SCALE GENOMIC DNA]</scope>
    <source>
        <strain evidence="6 7">CCUG 58627</strain>
    </source>
</reference>
<comment type="caution">
    <text evidence="6">The sequence shown here is derived from an EMBL/GenBank/DDBJ whole genome shotgun (WGS) entry which is preliminary data.</text>
</comment>
<evidence type="ECO:0000256" key="3">
    <source>
        <dbReference type="ARBA" id="ARBA00023163"/>
    </source>
</evidence>
<dbReference type="GO" id="GO:0003700">
    <property type="term" value="F:DNA-binding transcription factor activity"/>
    <property type="evidence" value="ECO:0007669"/>
    <property type="project" value="TreeGrafter"/>
</dbReference>
<dbReference type="Pfam" id="PF00440">
    <property type="entry name" value="TetR_N"/>
    <property type="match status" value="1"/>
</dbReference>
<protein>
    <submittedName>
        <fullName evidence="6">TetR/AcrR family transcriptional regulator</fullName>
    </submittedName>
</protein>
<dbReference type="SUPFAM" id="SSF46689">
    <property type="entry name" value="Homeodomain-like"/>
    <property type="match status" value="1"/>
</dbReference>
<evidence type="ECO:0000313" key="7">
    <source>
        <dbReference type="Proteomes" id="UP000320791"/>
    </source>
</evidence>
<sequence>MRKDAETNRLEILKVARFLIAQQGSDISMRAIASAAGVGVATLYRNFPTRSDLLRGIAEQVAQEFQEIATETLGEWDGDPESAWRRFVYRVAALQVAGVVNNLAGNGELEQLVEELGELQRQRIVPKLIAVLDRAKASGLATQDLDIDRFREGVATITRPLPHLTTLGISQEQSWLIDVFLRGIRP</sequence>
<dbReference type="InterPro" id="IPR009057">
    <property type="entry name" value="Homeodomain-like_sf"/>
</dbReference>
<dbReference type="PRINTS" id="PR00455">
    <property type="entry name" value="HTHTETR"/>
</dbReference>
<dbReference type="SUPFAM" id="SSF48498">
    <property type="entry name" value="Tetracyclin repressor-like, C-terminal domain"/>
    <property type="match status" value="1"/>
</dbReference>
<accession>A0A5C5TVH0</accession>
<gene>
    <name evidence="6" type="ORF">FRX94_12345</name>
</gene>
<dbReference type="PANTHER" id="PTHR30055:SF234">
    <property type="entry name" value="HTH-TYPE TRANSCRIPTIONAL REGULATOR BETI"/>
    <property type="match status" value="1"/>
</dbReference>
<organism evidence="6 7">
    <name type="scientific">Corynebacterium canis</name>
    <dbReference type="NCBI Taxonomy" id="679663"/>
    <lineage>
        <taxon>Bacteria</taxon>
        <taxon>Bacillati</taxon>
        <taxon>Actinomycetota</taxon>
        <taxon>Actinomycetes</taxon>
        <taxon>Mycobacteriales</taxon>
        <taxon>Corynebacteriaceae</taxon>
        <taxon>Corynebacterium</taxon>
    </lineage>
</organism>
<dbReference type="InterPro" id="IPR050109">
    <property type="entry name" value="HTH-type_TetR-like_transc_reg"/>
</dbReference>
<keyword evidence="7" id="KW-1185">Reference proteome</keyword>
<keyword evidence="2 4" id="KW-0238">DNA-binding</keyword>
<dbReference type="InterPro" id="IPR036271">
    <property type="entry name" value="Tet_transcr_reg_TetR-rel_C_sf"/>
</dbReference>
<evidence type="ECO:0000256" key="1">
    <source>
        <dbReference type="ARBA" id="ARBA00023015"/>
    </source>
</evidence>
<feature type="DNA-binding region" description="H-T-H motif" evidence="4">
    <location>
        <begin position="28"/>
        <end position="47"/>
    </location>
</feature>
<evidence type="ECO:0000259" key="5">
    <source>
        <dbReference type="PROSITE" id="PS50977"/>
    </source>
</evidence>
<name>A0A5C5TVH0_9CORY</name>
<keyword evidence="3" id="KW-0804">Transcription</keyword>
<evidence type="ECO:0000256" key="2">
    <source>
        <dbReference type="ARBA" id="ARBA00023125"/>
    </source>
</evidence>
<dbReference type="InterPro" id="IPR001647">
    <property type="entry name" value="HTH_TetR"/>
</dbReference>
<dbReference type="EMBL" id="VOHM01000040">
    <property type="protein sequence ID" value="TWT17509.1"/>
    <property type="molecule type" value="Genomic_DNA"/>
</dbReference>
<feature type="domain" description="HTH tetR-type" evidence="5">
    <location>
        <begin position="6"/>
        <end position="65"/>
    </location>
</feature>
<dbReference type="AlphaFoldDB" id="A0A5C5TVH0"/>
<evidence type="ECO:0000256" key="4">
    <source>
        <dbReference type="PROSITE-ProRule" id="PRU00335"/>
    </source>
</evidence>
<dbReference type="OrthoDB" id="9795011at2"/>
<dbReference type="PANTHER" id="PTHR30055">
    <property type="entry name" value="HTH-TYPE TRANSCRIPTIONAL REGULATOR RUTR"/>
    <property type="match status" value="1"/>
</dbReference>
<dbReference type="Gene3D" id="1.10.357.10">
    <property type="entry name" value="Tetracycline Repressor, domain 2"/>
    <property type="match status" value="1"/>
</dbReference>
<dbReference type="Proteomes" id="UP000320791">
    <property type="component" value="Unassembled WGS sequence"/>
</dbReference>
<dbReference type="PROSITE" id="PS50977">
    <property type="entry name" value="HTH_TETR_2"/>
    <property type="match status" value="1"/>
</dbReference>
<dbReference type="GO" id="GO:0000976">
    <property type="term" value="F:transcription cis-regulatory region binding"/>
    <property type="evidence" value="ECO:0007669"/>
    <property type="project" value="TreeGrafter"/>
</dbReference>
<dbReference type="RefSeq" id="WP_146325650.1">
    <property type="nucleotide sequence ID" value="NZ_BAABLR010000058.1"/>
</dbReference>
<evidence type="ECO:0000313" key="6">
    <source>
        <dbReference type="EMBL" id="TWT17509.1"/>
    </source>
</evidence>
<proteinExistence type="predicted"/>